<evidence type="ECO:0000256" key="1">
    <source>
        <dbReference type="ARBA" id="ARBA00004173"/>
    </source>
</evidence>
<dbReference type="PANTHER" id="PTHR21013:SF10">
    <property type="entry name" value="ATP SYNTHASE MITOCHONDRIAL F1 COMPLEX ASSEMBLY FACTOR 2"/>
    <property type="match status" value="1"/>
</dbReference>
<dbReference type="EMBL" id="CAJMWZ010003783">
    <property type="protein sequence ID" value="CAE6478857.1"/>
    <property type="molecule type" value="Genomic_DNA"/>
</dbReference>
<sequence length="215" mass="24121">MRSNSASVTLNRFWKKVDVAEDNGILTVTLDKRALRTPEGAKLEIPNSRRLLASLIAIEWENQEKLIKPHALPMTSIASRAIDGLRDEGARIDLVAGLINFHESHPPALVKLQEEHWGPLLKWVESTYKIKINIFDSLLRNTQPEETKKVLINEVNKLGQWEIAAFERAVLTTKSFIIALALVKGRIDVEQASQAAHVEVRTMLITTTSVDSWAA</sequence>
<dbReference type="Gene3D" id="3.30.2180.10">
    <property type="entry name" value="ATP12-like"/>
    <property type="match status" value="1"/>
</dbReference>
<keyword evidence="3" id="KW-0809">Transit peptide</keyword>
<keyword evidence="5" id="KW-0143">Chaperone</keyword>
<evidence type="ECO:0000256" key="4">
    <source>
        <dbReference type="ARBA" id="ARBA00023128"/>
    </source>
</evidence>
<dbReference type="GO" id="GO:0033615">
    <property type="term" value="P:mitochondrial proton-transporting ATP synthase complex assembly"/>
    <property type="evidence" value="ECO:0007669"/>
    <property type="project" value="TreeGrafter"/>
</dbReference>
<dbReference type="InterPro" id="IPR042272">
    <property type="entry name" value="ATP12_ATP_synth-F1-assembly_N"/>
</dbReference>
<dbReference type="InterPro" id="IPR023335">
    <property type="entry name" value="ATP12_ortho_dom_sf"/>
</dbReference>
<keyword evidence="4" id="KW-0496">Mitochondrion</keyword>
<evidence type="ECO:0000313" key="8">
    <source>
        <dbReference type="Proteomes" id="UP000663827"/>
    </source>
</evidence>
<dbReference type="AlphaFoldDB" id="A0A8H3E7Q9"/>
<dbReference type="EMBL" id="CAJNJQ010003826">
    <property type="protein sequence ID" value="CAE7205246.1"/>
    <property type="molecule type" value="Genomic_DNA"/>
</dbReference>
<gene>
    <name evidence="7" type="ORF">RDB_LOCUS142891</name>
    <name evidence="6" type="ORF">RDB_LOCUS72316</name>
</gene>
<evidence type="ECO:0008006" key="9">
    <source>
        <dbReference type="Google" id="ProtNLM"/>
    </source>
</evidence>
<reference evidence="7" key="1">
    <citation type="submission" date="2021-01" db="EMBL/GenBank/DDBJ databases">
        <authorList>
            <person name="Kaushik A."/>
        </authorList>
    </citation>
    <scope>NUCLEOTIDE SEQUENCE</scope>
    <source>
        <strain evidence="7">AG5</strain>
        <strain evidence="6">Type strain: AG8-Rh-89/</strain>
    </source>
</reference>
<accession>A0A8H3E7Q9</accession>
<dbReference type="GO" id="GO:0005739">
    <property type="term" value="C:mitochondrion"/>
    <property type="evidence" value="ECO:0007669"/>
    <property type="project" value="UniProtKB-SubCell"/>
</dbReference>
<name>A0A8H3E7Q9_9AGAM</name>
<dbReference type="Gene3D" id="1.10.3580.10">
    <property type="entry name" value="ATP12 ATPase"/>
    <property type="match status" value="1"/>
</dbReference>
<evidence type="ECO:0000256" key="5">
    <source>
        <dbReference type="ARBA" id="ARBA00023186"/>
    </source>
</evidence>
<evidence type="ECO:0000256" key="3">
    <source>
        <dbReference type="ARBA" id="ARBA00022946"/>
    </source>
</evidence>
<evidence type="ECO:0000256" key="2">
    <source>
        <dbReference type="ARBA" id="ARBA00008231"/>
    </source>
</evidence>
<evidence type="ECO:0000313" key="7">
    <source>
        <dbReference type="EMBL" id="CAE7205246.1"/>
    </source>
</evidence>
<comment type="subcellular location">
    <subcellularLocation>
        <location evidence="1">Mitochondrion</location>
    </subcellularLocation>
</comment>
<dbReference type="Pfam" id="PF07542">
    <property type="entry name" value="ATP12"/>
    <property type="match status" value="1"/>
</dbReference>
<comment type="similarity">
    <text evidence="2">Belongs to the ATP12 family.</text>
</comment>
<comment type="caution">
    <text evidence="7">The sequence shown here is derived from an EMBL/GenBank/DDBJ whole genome shotgun (WGS) entry which is preliminary data.</text>
</comment>
<dbReference type="SUPFAM" id="SSF160909">
    <property type="entry name" value="ATP12-like"/>
    <property type="match status" value="1"/>
</dbReference>
<proteinExistence type="inferred from homology"/>
<dbReference type="Proteomes" id="UP000663850">
    <property type="component" value="Unassembled WGS sequence"/>
</dbReference>
<dbReference type="PANTHER" id="PTHR21013">
    <property type="entry name" value="ATP SYNTHASE MITOCHONDRIAL F1 COMPLEX ASSEMBLY FACTOR 2/ATP12 PROTEIN, MITOCHONDRIAL PRECURSOR"/>
    <property type="match status" value="1"/>
</dbReference>
<protein>
    <recommendedName>
        <fullName evidence="9">ATP synthase mitochondrial F1 complex assembly factor 2</fullName>
    </recommendedName>
</protein>
<evidence type="ECO:0000313" key="6">
    <source>
        <dbReference type="EMBL" id="CAE6478857.1"/>
    </source>
</evidence>
<organism evidence="7 8">
    <name type="scientific">Rhizoctonia solani</name>
    <dbReference type="NCBI Taxonomy" id="456999"/>
    <lineage>
        <taxon>Eukaryota</taxon>
        <taxon>Fungi</taxon>
        <taxon>Dikarya</taxon>
        <taxon>Basidiomycota</taxon>
        <taxon>Agaricomycotina</taxon>
        <taxon>Agaricomycetes</taxon>
        <taxon>Cantharellales</taxon>
        <taxon>Ceratobasidiaceae</taxon>
        <taxon>Rhizoctonia</taxon>
    </lineage>
</organism>
<dbReference type="Proteomes" id="UP000663827">
    <property type="component" value="Unassembled WGS sequence"/>
</dbReference>
<dbReference type="InterPro" id="IPR011419">
    <property type="entry name" value="ATP12_ATP_synth-F1-assembly"/>
</dbReference>